<dbReference type="AlphaFoldDB" id="A0A3P3ZG72"/>
<dbReference type="Gene3D" id="3.40.630.10">
    <property type="entry name" value="Zn peptidases"/>
    <property type="match status" value="1"/>
</dbReference>
<sequence>MAYGNPLAYQGVGCAIPFISTLTKMYPQAQFIVTGVLGPKSNAHGPNEFLHVGYAKGLTLAISHVVAAHFLLAPR</sequence>
<name>A0A3P3ZG72_LEIBR</name>
<organism evidence="1 2">
    <name type="scientific">Leishmania braziliensis MHOM/BR/75/M2904</name>
    <dbReference type="NCBI Taxonomy" id="420245"/>
    <lineage>
        <taxon>Eukaryota</taxon>
        <taxon>Discoba</taxon>
        <taxon>Euglenozoa</taxon>
        <taxon>Kinetoplastea</taxon>
        <taxon>Metakinetoplastina</taxon>
        <taxon>Trypanosomatida</taxon>
        <taxon>Trypanosomatidae</taxon>
        <taxon>Leishmaniinae</taxon>
        <taxon>Leishmania</taxon>
        <taxon>Leishmania braziliensis species complex</taxon>
    </lineage>
</organism>
<dbReference type="EMBL" id="LS997632">
    <property type="protein sequence ID" value="SYZ69127.1"/>
    <property type="molecule type" value="Genomic_DNA"/>
</dbReference>
<dbReference type="Proteomes" id="UP000319462">
    <property type="component" value="Chromosome 33"/>
</dbReference>
<accession>A0A3P3ZG72</accession>
<gene>
    <name evidence="1" type="ORF">LBRM2904_33.1970</name>
</gene>
<evidence type="ECO:0000313" key="2">
    <source>
        <dbReference type="Proteomes" id="UP000319462"/>
    </source>
</evidence>
<protein>
    <submittedName>
        <fullName evidence="1">Hypothetical_protein</fullName>
    </submittedName>
</protein>
<proteinExistence type="predicted"/>
<evidence type="ECO:0000313" key="1">
    <source>
        <dbReference type="EMBL" id="SYZ69127.1"/>
    </source>
</evidence>
<reference evidence="1 2" key="1">
    <citation type="submission" date="2018-09" db="EMBL/GenBank/DDBJ databases">
        <authorList>
            <person name="Peiro R."/>
            <person name="Begona"/>
            <person name="Cbmso G."/>
            <person name="Lopez M."/>
            <person name="Gonzalez S."/>
        </authorList>
    </citation>
    <scope>NUCLEOTIDE SEQUENCE [LARGE SCALE GENOMIC DNA]</scope>
</reference>